<sequence length="600" mass="65536">MSAFQDFGPLTERRRAEKQRTQRKRLMIGGASAAVVLLVIVGAACVVNREKTSSEPSRSSTSNAAAAAADSSIHSVSKTVKMLCSPTDYKESCEKALSKAAANSTSSPKDLIKAAVAAIADEVDKSFGRVADSVKSDDPRVRAAVDDCKELFGYAKAELLRTMNGIDAHRLDDLPKKGHELRIWLSSVITDQETCVEGFPEGELKKKMKDGMEAAKHLTSNALAIIGKAPSFLSSLHVPGVSGGRRRLLEAEEGRELRGDGFPAWLSSKERRALKGQAKNNLTPNLVVAKDGTGNFTTINDAINAVPKTYDGRFVIYIKEGVYEEQVIVPKQMVNLTLFGDGSRKTIITGSRNVADGNNMTTYKSATVAVHGDGFVGTGIGFRNTAGAIKHQAVALRVQSDRSVFLNCRMEGYQDTLYAHSMRQFYRNCIISGTVDFIFGDAAAVLQNCILVVRRPLDNQQNIVTAQGRSDGHQPTGFVVHHCRIIPDGRLVPDKLAIRSYLGRPWREYSHTIIMESQIGDFISRDGYLPWDGDFGLKTLSYAEYNNKGAGADTAARVRWPGYRTITSRDDAAKYTVAAFLNGDQWIRSTGTPVRLGLYQ</sequence>
<dbReference type="GO" id="GO:0004857">
    <property type="term" value="F:enzyme inhibitor activity"/>
    <property type="evidence" value="ECO:0007669"/>
    <property type="project" value="InterPro"/>
</dbReference>
<evidence type="ECO:0000313" key="17">
    <source>
        <dbReference type="RefSeq" id="XP_020110304.1"/>
    </source>
</evidence>
<dbReference type="GO" id="GO:0042545">
    <property type="term" value="P:cell wall modification"/>
    <property type="evidence" value="ECO:0007669"/>
    <property type="project" value="UniProtKB-UniRule"/>
</dbReference>
<keyword evidence="14" id="KW-0472">Membrane</keyword>
<keyword evidence="16" id="KW-1185">Reference proteome</keyword>
<evidence type="ECO:0000256" key="9">
    <source>
        <dbReference type="ARBA" id="ARBA00047928"/>
    </source>
</evidence>
<evidence type="ECO:0000256" key="10">
    <source>
        <dbReference type="ARBA" id="ARBA00057335"/>
    </source>
</evidence>
<dbReference type="Gramene" id="Aco023815.1.mrna1">
    <property type="protein sequence ID" value="Aco023815.1.mrna1"/>
    <property type="gene ID" value="Aco023815.1.path1"/>
</dbReference>
<dbReference type="SUPFAM" id="SSF101148">
    <property type="entry name" value="Plant invertase/pectin methylesterase inhibitor"/>
    <property type="match status" value="1"/>
</dbReference>
<dbReference type="Pfam" id="PF04043">
    <property type="entry name" value="PMEI"/>
    <property type="match status" value="1"/>
</dbReference>
<reference evidence="16" key="1">
    <citation type="journal article" date="2015" name="Nat. Genet.">
        <title>The pineapple genome and the evolution of CAM photosynthesis.</title>
        <authorList>
            <person name="Ming R."/>
            <person name="VanBuren R."/>
            <person name="Wai C.M."/>
            <person name="Tang H."/>
            <person name="Schatz M.C."/>
            <person name="Bowers J.E."/>
            <person name="Lyons E."/>
            <person name="Wang M.L."/>
            <person name="Chen J."/>
            <person name="Biggers E."/>
            <person name="Zhang J."/>
            <person name="Huang L."/>
            <person name="Zhang L."/>
            <person name="Miao W."/>
            <person name="Zhang J."/>
            <person name="Ye Z."/>
            <person name="Miao C."/>
            <person name="Lin Z."/>
            <person name="Wang H."/>
            <person name="Zhou H."/>
            <person name="Yim W.C."/>
            <person name="Priest H.D."/>
            <person name="Zheng C."/>
            <person name="Woodhouse M."/>
            <person name="Edger P.P."/>
            <person name="Guyot R."/>
            <person name="Guo H.B."/>
            <person name="Guo H."/>
            <person name="Zheng G."/>
            <person name="Singh R."/>
            <person name="Sharma A."/>
            <person name="Min X."/>
            <person name="Zheng Y."/>
            <person name="Lee H."/>
            <person name="Gurtowski J."/>
            <person name="Sedlazeck F.J."/>
            <person name="Harkess A."/>
            <person name="McKain M.R."/>
            <person name="Liao Z."/>
            <person name="Fang J."/>
            <person name="Liu J."/>
            <person name="Zhang X."/>
            <person name="Zhang Q."/>
            <person name="Hu W."/>
            <person name="Qin Y."/>
            <person name="Wang K."/>
            <person name="Chen L.Y."/>
            <person name="Shirley N."/>
            <person name="Lin Y.R."/>
            <person name="Liu L.Y."/>
            <person name="Hernandez A.G."/>
            <person name="Wright C.L."/>
            <person name="Bulone V."/>
            <person name="Tuskan G.A."/>
            <person name="Heath K."/>
            <person name="Zee F."/>
            <person name="Moore P.H."/>
            <person name="Sunkar R."/>
            <person name="Leebens-Mack J.H."/>
            <person name="Mockler T."/>
            <person name="Bennetzen J.L."/>
            <person name="Freeling M."/>
            <person name="Sankoff D."/>
            <person name="Paterson A.H."/>
            <person name="Zhu X."/>
            <person name="Yang X."/>
            <person name="Smith J.A."/>
            <person name="Cushman J.C."/>
            <person name="Paull R.E."/>
            <person name="Yu Q."/>
        </authorList>
    </citation>
    <scope>NUCLEOTIDE SEQUENCE [LARGE SCALE GENOMIC DNA]</scope>
    <source>
        <strain evidence="16">cv. F153</strain>
    </source>
</reference>
<dbReference type="FunFam" id="1.20.140.40:FF:000001">
    <property type="entry name" value="Pectinesterase"/>
    <property type="match status" value="1"/>
</dbReference>
<dbReference type="Pfam" id="PF01095">
    <property type="entry name" value="Pectinesterase"/>
    <property type="match status" value="1"/>
</dbReference>
<dbReference type="InterPro" id="IPR012334">
    <property type="entry name" value="Pectin_lyas_fold"/>
</dbReference>
<dbReference type="PROSITE" id="PS00503">
    <property type="entry name" value="PECTINESTERASE_2"/>
    <property type="match status" value="1"/>
</dbReference>
<reference evidence="17" key="2">
    <citation type="submission" date="2025-08" db="UniProtKB">
        <authorList>
            <consortium name="RefSeq"/>
        </authorList>
    </citation>
    <scope>IDENTIFICATION</scope>
    <source>
        <tissue evidence="17">Leaf</tissue>
    </source>
</reference>
<dbReference type="InterPro" id="IPR006501">
    <property type="entry name" value="Pectinesterase_inhib_dom"/>
</dbReference>
<keyword evidence="8" id="KW-0325">Glycoprotein</keyword>
<dbReference type="OrthoDB" id="2019149at2759"/>
<comment type="catalytic activity">
    <reaction evidence="9 12">
        <text>[(1-&gt;4)-alpha-D-galacturonosyl methyl ester](n) + n H2O = [(1-&gt;4)-alpha-D-galacturonosyl](n) + n methanol + n H(+)</text>
        <dbReference type="Rhea" id="RHEA:22380"/>
        <dbReference type="Rhea" id="RHEA-COMP:14570"/>
        <dbReference type="Rhea" id="RHEA-COMP:14573"/>
        <dbReference type="ChEBI" id="CHEBI:15377"/>
        <dbReference type="ChEBI" id="CHEBI:15378"/>
        <dbReference type="ChEBI" id="CHEBI:17790"/>
        <dbReference type="ChEBI" id="CHEBI:140522"/>
        <dbReference type="ChEBI" id="CHEBI:140523"/>
        <dbReference type="EC" id="3.1.1.11"/>
    </reaction>
</comment>
<evidence type="ECO:0000256" key="14">
    <source>
        <dbReference type="SAM" id="Phobius"/>
    </source>
</evidence>
<evidence type="ECO:0000313" key="16">
    <source>
        <dbReference type="Proteomes" id="UP000515123"/>
    </source>
</evidence>
<comment type="function">
    <text evidence="10">Acts in the modification of cell walls via demethylesterification of cell wall pectin.</text>
</comment>
<keyword evidence="14" id="KW-1133">Transmembrane helix</keyword>
<keyword evidence="14" id="KW-0812">Transmembrane</keyword>
<dbReference type="PANTHER" id="PTHR31707">
    <property type="entry name" value="PECTINESTERASE"/>
    <property type="match status" value="1"/>
</dbReference>
<keyword evidence="7" id="KW-1015">Disulfide bond</keyword>
<dbReference type="Proteomes" id="UP000515123">
    <property type="component" value="Linkage group 20"/>
</dbReference>
<name>A0A6P5GQY0_ANACO</name>
<accession>A0A6P5GQY0</accession>
<evidence type="ECO:0000256" key="6">
    <source>
        <dbReference type="ARBA" id="ARBA00023085"/>
    </source>
</evidence>
<dbReference type="GeneID" id="109725504"/>
<evidence type="ECO:0000256" key="4">
    <source>
        <dbReference type="ARBA" id="ARBA00013229"/>
    </source>
</evidence>
<dbReference type="InterPro" id="IPR011050">
    <property type="entry name" value="Pectin_lyase_fold/virulence"/>
</dbReference>
<comment type="pathway">
    <text evidence="1 12">Glycan metabolism; pectin degradation; 2-dehydro-3-deoxy-D-gluconate from pectin: step 1/5.</text>
</comment>
<dbReference type="NCBIfam" id="TIGR01614">
    <property type="entry name" value="PME_inhib"/>
    <property type="match status" value="1"/>
</dbReference>
<dbReference type="InterPro" id="IPR033131">
    <property type="entry name" value="Pectinesterase_Asp_AS"/>
</dbReference>
<keyword evidence="6 12" id="KW-0063">Aspartyl esterase</keyword>
<feature type="region of interest" description="Disordered" evidence="13">
    <location>
        <begin position="1"/>
        <end position="21"/>
    </location>
</feature>
<dbReference type="GO" id="GO:0045490">
    <property type="term" value="P:pectin catabolic process"/>
    <property type="evidence" value="ECO:0007669"/>
    <property type="project" value="UniProtKB-UniRule"/>
</dbReference>
<keyword evidence="5 12" id="KW-0378">Hydrolase</keyword>
<dbReference type="Gene3D" id="1.20.140.40">
    <property type="entry name" value="Invertase/pectin methylesterase inhibitor family protein"/>
    <property type="match status" value="1"/>
</dbReference>
<evidence type="ECO:0000256" key="11">
    <source>
        <dbReference type="PROSITE-ProRule" id="PRU10040"/>
    </source>
</evidence>
<dbReference type="Gene3D" id="2.160.20.10">
    <property type="entry name" value="Single-stranded right-handed beta-helix, Pectin lyase-like"/>
    <property type="match status" value="1"/>
</dbReference>
<protein>
    <recommendedName>
        <fullName evidence="4 12">Pectinesterase</fullName>
        <ecNumber evidence="4 12">3.1.1.11</ecNumber>
    </recommendedName>
</protein>
<gene>
    <name evidence="17" type="primary">LOC109725504</name>
</gene>
<dbReference type="RefSeq" id="XP_020110304.1">
    <property type="nucleotide sequence ID" value="XM_020254715.1"/>
</dbReference>
<dbReference type="EC" id="3.1.1.11" evidence="4 12"/>
<evidence type="ECO:0000256" key="2">
    <source>
        <dbReference type="ARBA" id="ARBA00006027"/>
    </source>
</evidence>
<dbReference type="AlphaFoldDB" id="A0A6P5GQY0"/>
<evidence type="ECO:0000256" key="13">
    <source>
        <dbReference type="SAM" id="MobiDB-lite"/>
    </source>
</evidence>
<dbReference type="SMART" id="SM00856">
    <property type="entry name" value="PMEI"/>
    <property type="match status" value="1"/>
</dbReference>
<organism evidence="16 17">
    <name type="scientific">Ananas comosus</name>
    <name type="common">Pineapple</name>
    <name type="synonym">Ananas ananas</name>
    <dbReference type="NCBI Taxonomy" id="4615"/>
    <lineage>
        <taxon>Eukaryota</taxon>
        <taxon>Viridiplantae</taxon>
        <taxon>Streptophyta</taxon>
        <taxon>Embryophyta</taxon>
        <taxon>Tracheophyta</taxon>
        <taxon>Spermatophyta</taxon>
        <taxon>Magnoliopsida</taxon>
        <taxon>Liliopsida</taxon>
        <taxon>Poales</taxon>
        <taxon>Bromeliaceae</taxon>
        <taxon>Bromelioideae</taxon>
        <taxon>Ananas</taxon>
    </lineage>
</organism>
<feature type="domain" description="Pectinesterase inhibitor" evidence="15">
    <location>
        <begin position="75"/>
        <end position="225"/>
    </location>
</feature>
<dbReference type="FunFam" id="2.160.20.10:FF:000001">
    <property type="entry name" value="Pectinesterase"/>
    <property type="match status" value="1"/>
</dbReference>
<comment type="similarity">
    <text evidence="2">In the N-terminal section; belongs to the PMEI family.</text>
</comment>
<dbReference type="InterPro" id="IPR035513">
    <property type="entry name" value="Invertase/methylesterase_inhib"/>
</dbReference>
<evidence type="ECO:0000256" key="1">
    <source>
        <dbReference type="ARBA" id="ARBA00005184"/>
    </source>
</evidence>
<evidence type="ECO:0000256" key="3">
    <source>
        <dbReference type="ARBA" id="ARBA00007786"/>
    </source>
</evidence>
<evidence type="ECO:0000256" key="5">
    <source>
        <dbReference type="ARBA" id="ARBA00022801"/>
    </source>
</evidence>
<feature type="active site" evidence="11">
    <location>
        <position position="436"/>
    </location>
</feature>
<evidence type="ECO:0000256" key="8">
    <source>
        <dbReference type="ARBA" id="ARBA00023180"/>
    </source>
</evidence>
<dbReference type="GO" id="GO:0030599">
    <property type="term" value="F:pectinesterase activity"/>
    <property type="evidence" value="ECO:0007669"/>
    <property type="project" value="UniProtKB-UniRule"/>
</dbReference>
<evidence type="ECO:0000256" key="12">
    <source>
        <dbReference type="RuleBase" id="RU000589"/>
    </source>
</evidence>
<feature type="compositionally biased region" description="Basic and acidic residues" evidence="13">
    <location>
        <begin position="11"/>
        <end position="20"/>
    </location>
</feature>
<evidence type="ECO:0000259" key="15">
    <source>
        <dbReference type="SMART" id="SM00856"/>
    </source>
</evidence>
<feature type="transmembrane region" description="Helical" evidence="14">
    <location>
        <begin position="26"/>
        <end position="44"/>
    </location>
</feature>
<comment type="similarity">
    <text evidence="3">In the C-terminal section; belongs to the pectinesterase family.</text>
</comment>
<evidence type="ECO:0000256" key="7">
    <source>
        <dbReference type="ARBA" id="ARBA00023157"/>
    </source>
</evidence>
<proteinExistence type="inferred from homology"/>
<dbReference type="InterPro" id="IPR000070">
    <property type="entry name" value="Pectinesterase_cat"/>
</dbReference>
<dbReference type="UniPathway" id="UPA00545">
    <property type="reaction ID" value="UER00823"/>
</dbReference>
<dbReference type="SUPFAM" id="SSF51126">
    <property type="entry name" value="Pectin lyase-like"/>
    <property type="match status" value="1"/>
</dbReference>
<dbReference type="CDD" id="cd15798">
    <property type="entry name" value="PMEI-like_3"/>
    <property type="match status" value="1"/>
</dbReference>